<sequence length="85" mass="9899">MEKNKRKKYYRLKALKEASMVFSIILILIILVIKFDDSIFSVILSNIGFKATIPILILLFICYIIAYAVNYAYGEMDIKTKKENK</sequence>
<dbReference type="EMBL" id="JACRWE010000002">
    <property type="protein sequence ID" value="MBC5996332.1"/>
    <property type="molecule type" value="Genomic_DNA"/>
</dbReference>
<proteinExistence type="predicted"/>
<dbReference type="Proteomes" id="UP000609849">
    <property type="component" value="Unassembled WGS sequence"/>
</dbReference>
<keyword evidence="1" id="KW-1133">Transmembrane helix</keyword>
<protein>
    <submittedName>
        <fullName evidence="2">Uncharacterized protein</fullName>
    </submittedName>
</protein>
<name>A0ABR7JN46_9FIRM</name>
<keyword evidence="1" id="KW-0472">Membrane</keyword>
<organism evidence="2 3">
    <name type="scientific">Romboutsia faecis</name>
    <dbReference type="NCBI Taxonomy" id="2764597"/>
    <lineage>
        <taxon>Bacteria</taxon>
        <taxon>Bacillati</taxon>
        <taxon>Bacillota</taxon>
        <taxon>Clostridia</taxon>
        <taxon>Peptostreptococcales</taxon>
        <taxon>Peptostreptococcaceae</taxon>
        <taxon>Romboutsia</taxon>
    </lineage>
</organism>
<evidence type="ECO:0000313" key="2">
    <source>
        <dbReference type="EMBL" id="MBC5996332.1"/>
    </source>
</evidence>
<gene>
    <name evidence="2" type="ORF">H8923_06120</name>
</gene>
<evidence type="ECO:0000256" key="1">
    <source>
        <dbReference type="SAM" id="Phobius"/>
    </source>
</evidence>
<keyword evidence="1" id="KW-0812">Transmembrane</keyword>
<dbReference type="RefSeq" id="WP_153972038.1">
    <property type="nucleotide sequence ID" value="NZ_JACRWE010000002.1"/>
</dbReference>
<comment type="caution">
    <text evidence="2">The sequence shown here is derived from an EMBL/GenBank/DDBJ whole genome shotgun (WGS) entry which is preliminary data.</text>
</comment>
<accession>A0ABR7JN46</accession>
<evidence type="ECO:0000313" key="3">
    <source>
        <dbReference type="Proteomes" id="UP000609849"/>
    </source>
</evidence>
<keyword evidence="3" id="KW-1185">Reference proteome</keyword>
<feature type="transmembrane region" description="Helical" evidence="1">
    <location>
        <begin position="21"/>
        <end position="45"/>
    </location>
</feature>
<reference evidence="2 3" key="1">
    <citation type="submission" date="2020-08" db="EMBL/GenBank/DDBJ databases">
        <authorList>
            <person name="Liu C."/>
            <person name="Sun Q."/>
        </authorList>
    </citation>
    <scope>NUCLEOTIDE SEQUENCE [LARGE SCALE GENOMIC DNA]</scope>
    <source>
        <strain evidence="2 3">NSJ-18</strain>
    </source>
</reference>
<feature type="transmembrane region" description="Helical" evidence="1">
    <location>
        <begin position="51"/>
        <end position="73"/>
    </location>
</feature>